<evidence type="ECO:0000256" key="4">
    <source>
        <dbReference type="ARBA" id="ARBA00022803"/>
    </source>
</evidence>
<dbReference type="PANTHER" id="PTHR16263:SF4">
    <property type="entry name" value="TETRATRICOPEPTIDE REPEAT PROTEIN 38"/>
    <property type="match status" value="1"/>
</dbReference>
<organism evidence="5 6">
    <name type="scientific">Acuticoccus sediminis</name>
    <dbReference type="NCBI Taxonomy" id="2184697"/>
    <lineage>
        <taxon>Bacteria</taxon>
        <taxon>Pseudomonadati</taxon>
        <taxon>Pseudomonadota</taxon>
        <taxon>Alphaproteobacteria</taxon>
        <taxon>Hyphomicrobiales</taxon>
        <taxon>Amorphaceae</taxon>
        <taxon>Acuticoccus</taxon>
    </lineage>
</organism>
<keyword evidence="4" id="KW-0802">TPR repeat</keyword>
<keyword evidence="6" id="KW-1185">Reference proteome</keyword>
<accession>A0A8B2NNU3</accession>
<reference evidence="5 6" key="1">
    <citation type="submission" date="2018-05" db="EMBL/GenBank/DDBJ databases">
        <title>Acuticoccus sediminis sp. nov., isolated from deep-sea sediment of Indian Ocean.</title>
        <authorList>
            <person name="Liu X."/>
            <person name="Lai Q."/>
            <person name="Du Y."/>
            <person name="Sun F."/>
            <person name="Zhang X."/>
            <person name="Wang S."/>
            <person name="Shao Z."/>
        </authorList>
    </citation>
    <scope>NUCLEOTIDE SEQUENCE [LARGE SCALE GENOMIC DNA]</scope>
    <source>
        <strain evidence="5 6">PTG4-2</strain>
    </source>
</reference>
<name>A0A8B2NNU3_9HYPH</name>
<evidence type="ECO:0000256" key="3">
    <source>
        <dbReference type="ARBA" id="ARBA00022737"/>
    </source>
</evidence>
<dbReference type="AlphaFoldDB" id="A0A8B2NNU3"/>
<dbReference type="PANTHER" id="PTHR16263">
    <property type="entry name" value="TETRATRICOPEPTIDE REPEAT PROTEIN 38"/>
    <property type="match status" value="1"/>
</dbReference>
<dbReference type="OrthoDB" id="9815900at2"/>
<dbReference type="RefSeq" id="WP_111344498.1">
    <property type="nucleotide sequence ID" value="NZ_QHHQ01000002.1"/>
</dbReference>
<sequence length="447" mass="47943">MDVDRYGTAHTNADQRALAPFEDATHAVLAHRPNAGAALEAAIAFDPALVSAHALKGFACLTLAREELFPAARSAAQAAREAQRDKGDVTAAEAALVDALALGIDGRFGAAADRLHAFVATDPHALLHLKLAQSLRFMVGDVAGMLADTRAILPAWDETRPGFGYLLGCHAFALEETGEFAAAETAGRRAVALAPDDAWGLHSVAHVYEMRGRTADGIGWIEAARPVWTGCNNFAFHMAWHLALFHLEAGDDARVLHLYDTEVRPRPTDDFRDMANAVSLLWRLELEGVAVGDRWEALAEVARRRRRDTTLAFAALHNLIALVAAGDNASARELAAAMAEKAREETDQGDTIRAVGLDLAGVIVSFGSVPREAAALVALAPRLQNLGGSHAQRDVFVRTLARAAADRGDRAALDRVLAARRRLKCDDRFVADLAACLDRRPGLLIHG</sequence>
<dbReference type="CDD" id="cd05804">
    <property type="entry name" value="StaR_like"/>
    <property type="match status" value="1"/>
</dbReference>
<keyword evidence="3" id="KW-0677">Repeat</keyword>
<gene>
    <name evidence="5" type="ORF">DLJ53_09080</name>
</gene>
<dbReference type="EMBL" id="QHHQ01000002">
    <property type="protein sequence ID" value="RAI01566.1"/>
    <property type="molecule type" value="Genomic_DNA"/>
</dbReference>
<evidence type="ECO:0000256" key="1">
    <source>
        <dbReference type="ARBA" id="ARBA00005857"/>
    </source>
</evidence>
<dbReference type="InterPro" id="IPR033891">
    <property type="entry name" value="TTC38"/>
</dbReference>
<comment type="caution">
    <text evidence="5">The sequence shown here is derived from an EMBL/GenBank/DDBJ whole genome shotgun (WGS) entry which is preliminary data.</text>
</comment>
<comment type="similarity">
    <text evidence="1">Belongs to the TTC38 family.</text>
</comment>
<dbReference type="InterPro" id="IPR011990">
    <property type="entry name" value="TPR-like_helical_dom_sf"/>
</dbReference>
<dbReference type="Proteomes" id="UP000249590">
    <property type="component" value="Unassembled WGS sequence"/>
</dbReference>
<proteinExistence type="inferred from homology"/>
<dbReference type="SUPFAM" id="SSF48452">
    <property type="entry name" value="TPR-like"/>
    <property type="match status" value="1"/>
</dbReference>
<protein>
    <recommendedName>
        <fullName evidence="2">Tetratricopeptide repeat protein 38</fullName>
    </recommendedName>
</protein>
<evidence type="ECO:0000313" key="5">
    <source>
        <dbReference type="EMBL" id="RAI01566.1"/>
    </source>
</evidence>
<dbReference type="Gene3D" id="1.25.40.10">
    <property type="entry name" value="Tetratricopeptide repeat domain"/>
    <property type="match status" value="1"/>
</dbReference>
<evidence type="ECO:0000313" key="6">
    <source>
        <dbReference type="Proteomes" id="UP000249590"/>
    </source>
</evidence>
<evidence type="ECO:0000256" key="2">
    <source>
        <dbReference type="ARBA" id="ARBA00019992"/>
    </source>
</evidence>